<evidence type="ECO:0000313" key="3">
    <source>
        <dbReference type="EMBL" id="MFC6951508.1"/>
    </source>
</evidence>
<accession>A0ABD5VAI2</accession>
<evidence type="ECO:0000256" key="2">
    <source>
        <dbReference type="SAM" id="Phobius"/>
    </source>
</evidence>
<proteinExistence type="predicted"/>
<sequence>MTDDPPGRWLGRAIETVDDVVAWRLSARLVAALLVTALVVAALPHTLGAVGTDAVGTGDEPAQQDVEDPRQRHQNVVASDAIHVGPWMLLFVALAASFVAATRSREPRRRLVASASLGVAVGTVVGYVALVALAHLAYAPTANGYIVRSGPVVFRTWATAGNALGIAVPATVGSALVAASGTLAGPTTDERAGTDDRSDEHDPGADASAADETEETDGADPSTDADRPDTVAIDGTGPTGAPAYDPSERDWEGTEDER</sequence>
<keyword evidence="2" id="KW-1133">Transmembrane helix</keyword>
<feature type="transmembrane region" description="Helical" evidence="2">
    <location>
        <begin position="21"/>
        <end position="43"/>
    </location>
</feature>
<name>A0ABD5VAI2_9EURY</name>
<evidence type="ECO:0000256" key="1">
    <source>
        <dbReference type="SAM" id="MobiDB-lite"/>
    </source>
</evidence>
<feature type="region of interest" description="Disordered" evidence="1">
    <location>
        <begin position="183"/>
        <end position="258"/>
    </location>
</feature>
<feature type="compositionally biased region" description="Basic and acidic residues" evidence="1">
    <location>
        <begin position="188"/>
        <end position="204"/>
    </location>
</feature>
<keyword evidence="2" id="KW-0812">Transmembrane</keyword>
<reference evidence="3 4" key="1">
    <citation type="journal article" date="2019" name="Int. J. Syst. Evol. Microbiol.">
        <title>The Global Catalogue of Microorganisms (GCM) 10K type strain sequencing project: providing services to taxonomists for standard genome sequencing and annotation.</title>
        <authorList>
            <consortium name="The Broad Institute Genomics Platform"/>
            <consortium name="The Broad Institute Genome Sequencing Center for Infectious Disease"/>
            <person name="Wu L."/>
            <person name="Ma J."/>
        </authorList>
    </citation>
    <scope>NUCLEOTIDE SEQUENCE [LARGE SCALE GENOMIC DNA]</scope>
    <source>
        <strain evidence="3 4">GX26</strain>
    </source>
</reference>
<comment type="caution">
    <text evidence="3">The sequence shown here is derived from an EMBL/GenBank/DDBJ whole genome shotgun (WGS) entry which is preliminary data.</text>
</comment>
<protein>
    <submittedName>
        <fullName evidence="3">Uncharacterized protein</fullName>
    </submittedName>
</protein>
<gene>
    <name evidence="3" type="ORF">ACFQGB_01410</name>
</gene>
<feature type="transmembrane region" description="Helical" evidence="2">
    <location>
        <begin position="112"/>
        <end position="138"/>
    </location>
</feature>
<dbReference type="RefSeq" id="WP_336348540.1">
    <property type="nucleotide sequence ID" value="NZ_JAZAQL010000001.1"/>
</dbReference>
<feature type="compositionally biased region" description="Acidic residues" evidence="1">
    <location>
        <begin position="209"/>
        <end position="218"/>
    </location>
</feature>
<dbReference type="Proteomes" id="UP001596395">
    <property type="component" value="Unassembled WGS sequence"/>
</dbReference>
<keyword evidence="4" id="KW-1185">Reference proteome</keyword>
<feature type="transmembrane region" description="Helical" evidence="2">
    <location>
        <begin position="81"/>
        <end position="100"/>
    </location>
</feature>
<dbReference type="AlphaFoldDB" id="A0ABD5VAI2"/>
<evidence type="ECO:0000313" key="4">
    <source>
        <dbReference type="Proteomes" id="UP001596395"/>
    </source>
</evidence>
<organism evidence="3 4">
    <name type="scientific">Halorubellus litoreus</name>
    <dbReference type="NCBI Taxonomy" id="755308"/>
    <lineage>
        <taxon>Archaea</taxon>
        <taxon>Methanobacteriati</taxon>
        <taxon>Methanobacteriota</taxon>
        <taxon>Stenosarchaea group</taxon>
        <taxon>Halobacteria</taxon>
        <taxon>Halobacteriales</taxon>
        <taxon>Halorubellaceae</taxon>
        <taxon>Halorubellus</taxon>
    </lineage>
</organism>
<keyword evidence="2" id="KW-0472">Membrane</keyword>
<dbReference type="EMBL" id="JBHSXN010000001">
    <property type="protein sequence ID" value="MFC6951508.1"/>
    <property type="molecule type" value="Genomic_DNA"/>
</dbReference>